<dbReference type="Gene3D" id="3.30.56.10">
    <property type="match status" value="2"/>
</dbReference>
<evidence type="ECO:0000313" key="18">
    <source>
        <dbReference type="EMBL" id="JAP04028.1"/>
    </source>
</evidence>
<dbReference type="AlphaFoldDB" id="A0A0V0G8D8"/>
<comment type="catalytic activity">
    <reaction evidence="16">
        <text>tRNA(Phe) + L-phenylalanine + ATP = L-phenylalanyl-tRNA(Phe) + AMP + diphosphate + H(+)</text>
        <dbReference type="Rhea" id="RHEA:19413"/>
        <dbReference type="Rhea" id="RHEA-COMP:9668"/>
        <dbReference type="Rhea" id="RHEA-COMP:9699"/>
        <dbReference type="ChEBI" id="CHEBI:15378"/>
        <dbReference type="ChEBI" id="CHEBI:30616"/>
        <dbReference type="ChEBI" id="CHEBI:33019"/>
        <dbReference type="ChEBI" id="CHEBI:58095"/>
        <dbReference type="ChEBI" id="CHEBI:78442"/>
        <dbReference type="ChEBI" id="CHEBI:78531"/>
        <dbReference type="ChEBI" id="CHEBI:456215"/>
        <dbReference type="EC" id="6.1.1.20"/>
    </reaction>
</comment>
<comment type="subcellular location">
    <subcellularLocation>
        <location evidence="2">Cytoplasm</location>
    </subcellularLocation>
</comment>
<evidence type="ECO:0000259" key="17">
    <source>
        <dbReference type="PROSITE" id="PS51483"/>
    </source>
</evidence>
<evidence type="ECO:0000256" key="12">
    <source>
        <dbReference type="ARBA" id="ARBA00022842"/>
    </source>
</evidence>
<dbReference type="Pfam" id="PF18262">
    <property type="entry name" value="PhetRS_B1"/>
    <property type="match status" value="1"/>
</dbReference>
<dbReference type="SUPFAM" id="SSF55681">
    <property type="entry name" value="Class II aaRS and biotin synthetases"/>
    <property type="match status" value="1"/>
</dbReference>
<protein>
    <recommendedName>
        <fullName evidence="6">Phenylalanine--tRNA ligase beta subunit</fullName>
        <ecNumber evidence="5">6.1.1.20</ecNumber>
    </recommendedName>
    <alternativeName>
        <fullName evidence="15">Phenylalanyl-tRNA synthetase beta subunit</fullName>
    </alternativeName>
</protein>
<accession>A0A0V0G8D8</accession>
<evidence type="ECO:0000256" key="6">
    <source>
        <dbReference type="ARBA" id="ARBA00017032"/>
    </source>
</evidence>
<dbReference type="InterPro" id="IPR045864">
    <property type="entry name" value="aa-tRNA-synth_II/BPL/LPL"/>
</dbReference>
<keyword evidence="13" id="KW-0648">Protein biosynthesis</keyword>
<organism evidence="18">
    <name type="scientific">Triatoma dimidiata</name>
    <name type="common">Kissing bug</name>
    <name type="synonym">Meccus dimidiatus</name>
    <dbReference type="NCBI Taxonomy" id="72491"/>
    <lineage>
        <taxon>Eukaryota</taxon>
        <taxon>Metazoa</taxon>
        <taxon>Ecdysozoa</taxon>
        <taxon>Arthropoda</taxon>
        <taxon>Hexapoda</taxon>
        <taxon>Insecta</taxon>
        <taxon>Pterygota</taxon>
        <taxon>Neoptera</taxon>
        <taxon>Paraneoptera</taxon>
        <taxon>Hemiptera</taxon>
        <taxon>Heteroptera</taxon>
        <taxon>Panheteroptera</taxon>
        <taxon>Cimicomorpha</taxon>
        <taxon>Reduviidae</taxon>
        <taxon>Triatominae</taxon>
        <taxon>Triatoma</taxon>
    </lineage>
</organism>
<dbReference type="SUPFAM" id="SSF56037">
    <property type="entry name" value="PheT/TilS domain"/>
    <property type="match status" value="1"/>
</dbReference>
<comment type="similarity">
    <text evidence="3">Belongs to the phenylalanyl-tRNA synthetase beta subunit family. Type 2 subfamily.</text>
</comment>
<name>A0A0V0G8D8_TRIDM</name>
<evidence type="ECO:0000256" key="15">
    <source>
        <dbReference type="ARBA" id="ARBA00033189"/>
    </source>
</evidence>
<dbReference type="InterPro" id="IPR005147">
    <property type="entry name" value="tRNA_synthase_B5-dom"/>
</dbReference>
<dbReference type="InterPro" id="IPR005146">
    <property type="entry name" value="B3/B4_tRNA-bd"/>
</dbReference>
<dbReference type="Gene3D" id="3.30.930.10">
    <property type="entry name" value="Bira Bifunctional Protein, Domain 2"/>
    <property type="match status" value="1"/>
</dbReference>
<proteinExistence type="inferred from homology"/>
<evidence type="ECO:0000256" key="2">
    <source>
        <dbReference type="ARBA" id="ARBA00004496"/>
    </source>
</evidence>
<dbReference type="FunFam" id="3.30.930.10:FF:000032">
    <property type="entry name" value="Phenylalanine--tRNA ligase beta subunit"/>
    <property type="match status" value="1"/>
</dbReference>
<dbReference type="GO" id="GO:0005524">
    <property type="term" value="F:ATP binding"/>
    <property type="evidence" value="ECO:0007669"/>
    <property type="project" value="UniProtKB-KW"/>
</dbReference>
<evidence type="ECO:0000256" key="4">
    <source>
        <dbReference type="ARBA" id="ARBA00011209"/>
    </source>
</evidence>
<evidence type="ECO:0000256" key="10">
    <source>
        <dbReference type="ARBA" id="ARBA00022741"/>
    </source>
</evidence>
<evidence type="ECO:0000256" key="14">
    <source>
        <dbReference type="ARBA" id="ARBA00023146"/>
    </source>
</evidence>
<dbReference type="EC" id="6.1.1.20" evidence="5"/>
<dbReference type="InterPro" id="IPR009061">
    <property type="entry name" value="DNA-bd_dom_put_sf"/>
</dbReference>
<evidence type="ECO:0000256" key="5">
    <source>
        <dbReference type="ARBA" id="ARBA00012814"/>
    </source>
</evidence>
<dbReference type="InterPro" id="IPR040659">
    <property type="entry name" value="PhetRS_B1"/>
</dbReference>
<keyword evidence="12" id="KW-0460">Magnesium</keyword>
<evidence type="ECO:0000256" key="13">
    <source>
        <dbReference type="ARBA" id="ARBA00022917"/>
    </source>
</evidence>
<dbReference type="InterPro" id="IPR004531">
    <property type="entry name" value="Phe-tRNA-synth_IIc_bsu_arc_euk"/>
</dbReference>
<evidence type="ECO:0000256" key="1">
    <source>
        <dbReference type="ARBA" id="ARBA00001946"/>
    </source>
</evidence>
<evidence type="ECO:0000256" key="16">
    <source>
        <dbReference type="ARBA" id="ARBA00049255"/>
    </source>
</evidence>
<evidence type="ECO:0000256" key="7">
    <source>
        <dbReference type="ARBA" id="ARBA00022490"/>
    </source>
</evidence>
<dbReference type="CDD" id="cd00769">
    <property type="entry name" value="PheRS_beta_core"/>
    <property type="match status" value="1"/>
</dbReference>
<dbReference type="FunFam" id="3.50.40.10:FF:000002">
    <property type="entry name" value="phenylalanine--tRNA ligase beta subunit"/>
    <property type="match status" value="1"/>
</dbReference>
<feature type="domain" description="B5" evidence="17">
    <location>
        <begin position="304"/>
        <end position="380"/>
    </location>
</feature>
<comment type="cofactor">
    <cofactor evidence="1">
        <name>Mg(2+)</name>
        <dbReference type="ChEBI" id="CHEBI:18420"/>
    </cofactor>
</comment>
<dbReference type="GO" id="GO:0006432">
    <property type="term" value="P:phenylalanyl-tRNA aminoacylation"/>
    <property type="evidence" value="ECO:0007669"/>
    <property type="project" value="InterPro"/>
</dbReference>
<evidence type="ECO:0000256" key="11">
    <source>
        <dbReference type="ARBA" id="ARBA00022840"/>
    </source>
</evidence>
<keyword evidence="14" id="KW-0030">Aminoacyl-tRNA synthetase</keyword>
<evidence type="ECO:0000256" key="9">
    <source>
        <dbReference type="ARBA" id="ARBA00022723"/>
    </source>
</evidence>
<dbReference type="GO" id="GO:0004826">
    <property type="term" value="F:phenylalanine-tRNA ligase activity"/>
    <property type="evidence" value="ECO:0007669"/>
    <property type="project" value="UniProtKB-EC"/>
</dbReference>
<dbReference type="EMBL" id="GECL01002096">
    <property type="protein sequence ID" value="JAP04028.1"/>
    <property type="molecule type" value="Transcribed_RNA"/>
</dbReference>
<keyword evidence="11" id="KW-0067">ATP-binding</keyword>
<keyword evidence="8 18" id="KW-0436">Ligase</keyword>
<dbReference type="Pfam" id="PF17759">
    <property type="entry name" value="tRNA_synthFbeta"/>
    <property type="match status" value="1"/>
</dbReference>
<dbReference type="PROSITE" id="PS51483">
    <property type="entry name" value="B5"/>
    <property type="match status" value="1"/>
</dbReference>
<dbReference type="GO" id="GO:0000287">
    <property type="term" value="F:magnesium ion binding"/>
    <property type="evidence" value="ECO:0007669"/>
    <property type="project" value="InterPro"/>
</dbReference>
<dbReference type="SUPFAM" id="SSF46955">
    <property type="entry name" value="Putative DNA-binding domain"/>
    <property type="match status" value="2"/>
</dbReference>
<keyword evidence="7" id="KW-0963">Cytoplasm</keyword>
<dbReference type="Gene3D" id="3.50.40.10">
    <property type="entry name" value="Phenylalanyl-trna Synthetase, Chain B, domain 3"/>
    <property type="match status" value="1"/>
</dbReference>
<keyword evidence="9" id="KW-0479">Metal-binding</keyword>
<reference evidence="18" key="1">
    <citation type="journal article" date="2018" name="J. Proteomics">
        <title>Exploring the molecular complexity of Triatoma dimidiata sialome.</title>
        <authorList>
            <person name="Santiago P.B."/>
            <person name="de Araujo C.N."/>
            <person name="Charneau S."/>
            <person name="Bastos I.M.D."/>
            <person name="Assumpcao T.C.F."/>
            <person name="Queiroz R.M.L."/>
            <person name="Praca Y.R."/>
            <person name="Cordeiro T.M."/>
            <person name="Garcia C.H.S."/>
            <person name="da Silva I.G."/>
            <person name="Raiol T."/>
            <person name="Motta F.N."/>
            <person name="de Araujo Oliveira J.V."/>
            <person name="de Sousa M.V."/>
            <person name="Ribeiro J.M.C."/>
            <person name="de Santana J.M."/>
        </authorList>
    </citation>
    <scope>NUCLEOTIDE SEQUENCE</scope>
    <source>
        <strain evidence="18">Santander</strain>
        <tissue evidence="18">Salivary glands</tissue>
    </source>
</reference>
<dbReference type="Pfam" id="PF03484">
    <property type="entry name" value="B5"/>
    <property type="match status" value="1"/>
</dbReference>
<dbReference type="GO" id="GO:0009328">
    <property type="term" value="C:phenylalanine-tRNA ligase complex"/>
    <property type="evidence" value="ECO:0007669"/>
    <property type="project" value="TreeGrafter"/>
</dbReference>
<dbReference type="GO" id="GO:0003723">
    <property type="term" value="F:RNA binding"/>
    <property type="evidence" value="ECO:0007669"/>
    <property type="project" value="InterPro"/>
</dbReference>
<dbReference type="PANTHER" id="PTHR10947">
    <property type="entry name" value="PHENYLALANYL-TRNA SYNTHETASE BETA CHAIN AND LEUCINE-RICH REPEAT-CONTAINING PROTEIN 47"/>
    <property type="match status" value="1"/>
</dbReference>
<dbReference type="InterPro" id="IPR045060">
    <property type="entry name" value="Phe-tRNA-ligase_IIc_bsu"/>
</dbReference>
<evidence type="ECO:0000256" key="8">
    <source>
        <dbReference type="ARBA" id="ARBA00022598"/>
    </source>
</evidence>
<dbReference type="Pfam" id="PF03483">
    <property type="entry name" value="B3_4"/>
    <property type="match status" value="1"/>
</dbReference>
<evidence type="ECO:0000256" key="3">
    <source>
        <dbReference type="ARBA" id="ARBA00007438"/>
    </source>
</evidence>
<dbReference type="NCBIfam" id="TIGR00471">
    <property type="entry name" value="pheT_arch"/>
    <property type="match status" value="1"/>
</dbReference>
<dbReference type="InterPro" id="IPR041616">
    <property type="entry name" value="PheRS_beta_core"/>
</dbReference>
<dbReference type="InterPro" id="IPR020825">
    <property type="entry name" value="Phe-tRNA_synthase-like_B3/B4"/>
</dbReference>
<sequence>MPTISIKRDLLFKALNQTYTEEEFTFLCFDFGLELDDVTSERQMIIKEQGANAVADGSDDVIYRIEVPANRYDLLCLEGLVVALLVFQNRMQFPHYKAINPGDPKGMQRMFIKPNSKSIRPHVVAAVLRDITFDTEVYASFIDLQEKLHQNLARKRTLVSIGTHDLDTIQGPFTYDALPPDQIKFKPLNQDKEYTGNEIMELYANHAQLKQYLHIIKDSPYYPIITDANGVVLSLPPIINGDHSKIKLTTKNVFIEVTATDLHKAHIVLDTMVTAFSYHCKNRFSAEKCEIVWTDGSKHKTPTLSYRKEVIDTKKVNEYIGFKVQAGELAGMLTRMCLQSKTTGGADIVVRVPPTRHDILHAVDIYEDAAIAFGYNNIVKKEPNFATVAIQDPLNKLSNQLRHEIAYAGFAEVLSFSLCSKDDISKKLKIPYEETKAVEISNPKTLEFQVVRTSLIPGLLKSLSFNKDVPLPIKLFEISDVVYCDETTGMFFTDTGARNMRKLCALYYNKRAGFEYLHGLLDRVMQVLDIPWEKEGGYYLNAINDESFFPKRAAEILWRGNRIGKIGVLHPDVINAFELPLPCSVMEMNIEPFV</sequence>
<dbReference type="FunFam" id="3.30.56.10:FF:000005">
    <property type="entry name" value="Phenylalanine--tRNA ligase beta subunit"/>
    <property type="match status" value="1"/>
</dbReference>
<dbReference type="PANTHER" id="PTHR10947:SF0">
    <property type="entry name" value="PHENYLALANINE--TRNA LIGASE BETA SUBUNIT"/>
    <property type="match status" value="1"/>
</dbReference>
<dbReference type="SMART" id="SM00873">
    <property type="entry name" value="B3_4"/>
    <property type="match status" value="1"/>
</dbReference>
<comment type="subunit">
    <text evidence="4">Tetramer of two alpha and two beta subunits.</text>
</comment>
<dbReference type="SMART" id="SM00874">
    <property type="entry name" value="B5"/>
    <property type="match status" value="1"/>
</dbReference>
<keyword evidence="10" id="KW-0547">Nucleotide-binding</keyword>